<name>Q86UU2_HUMAN</name>
<dbReference type="PANTHER" id="PTHR43394:SF1">
    <property type="entry name" value="ATP-BINDING CASSETTE SUB-FAMILY B MEMBER 10, MITOCHONDRIAL"/>
    <property type="match status" value="1"/>
</dbReference>
<dbReference type="EMBL" id="S83249">
    <property type="protein sequence ID" value="AAP31917.1"/>
    <property type="molecule type" value="mRNA"/>
</dbReference>
<sequence>GGQKQRLSIARGVVGSPKILFFDDPTSAVDARSENLVQEALDKELAGTTTIVIAEKISSVLHADRILVLDDGRLVGSGLHAELLASSAIYREIYETQKAKGGDEACMIFNARMRYFYRYLKRYWL</sequence>
<gene>
    <name evidence="1" type="primary">NG-TRA</name>
</gene>
<evidence type="ECO:0000313" key="1">
    <source>
        <dbReference type="EMBL" id="AAP31917.1"/>
    </source>
</evidence>
<dbReference type="InterPro" id="IPR039421">
    <property type="entry name" value="Type_1_exporter"/>
</dbReference>
<feature type="non-terminal residue" evidence="1">
    <location>
        <position position="125"/>
    </location>
</feature>
<organism evidence="1">
    <name type="scientific">Homo sapiens</name>
    <name type="common">Human</name>
    <dbReference type="NCBI Taxonomy" id="9606"/>
    <lineage>
        <taxon>Eukaryota</taxon>
        <taxon>Metazoa</taxon>
        <taxon>Chordata</taxon>
        <taxon>Craniata</taxon>
        <taxon>Vertebrata</taxon>
        <taxon>Euteleostomi</taxon>
        <taxon>Mammalia</taxon>
        <taxon>Eutheria</taxon>
        <taxon>Euarchontoglires</taxon>
        <taxon>Primates</taxon>
        <taxon>Haplorrhini</taxon>
        <taxon>Catarrhini</taxon>
        <taxon>Hominidae</taxon>
        <taxon>Homo</taxon>
    </lineage>
</organism>
<dbReference type="Gene3D" id="3.40.50.300">
    <property type="entry name" value="P-loop containing nucleotide triphosphate hydrolases"/>
    <property type="match status" value="1"/>
</dbReference>
<dbReference type="AlphaFoldDB" id="Q86UU2"/>
<protein>
    <submittedName>
        <fullName evidence="1">Transporter protein/putative hormone extrusion pump</fullName>
    </submittedName>
</protein>
<reference evidence="1" key="1">
    <citation type="journal article" date="1996" name="Horm. Metab. Res.">
        <title>Widespread expression of a new putative hormone extrusion pump: NG-TRA transporter protein in human and rat tissue.</title>
        <authorList>
            <person name="Ristow M."/>
            <person name="Schatz H."/>
            <person name="Hollt V."/>
            <person name="Pfeiffer A."/>
        </authorList>
    </citation>
    <scope>NUCLEOTIDE SEQUENCE</scope>
</reference>
<proteinExistence type="evidence at transcript level"/>
<dbReference type="SUPFAM" id="SSF52540">
    <property type="entry name" value="P-loop containing nucleoside triphosphate hydrolases"/>
    <property type="match status" value="1"/>
</dbReference>
<accession>Q86UU2</accession>
<feature type="non-terminal residue" evidence="1">
    <location>
        <position position="1"/>
    </location>
</feature>
<dbReference type="PANTHER" id="PTHR43394">
    <property type="entry name" value="ATP-DEPENDENT PERMEASE MDL1, MITOCHONDRIAL"/>
    <property type="match status" value="1"/>
</dbReference>
<dbReference type="InterPro" id="IPR027417">
    <property type="entry name" value="P-loop_NTPase"/>
</dbReference>